<dbReference type="AlphaFoldDB" id="A0A0R3RLY5"/>
<feature type="signal peptide" evidence="5">
    <location>
        <begin position="1"/>
        <end position="16"/>
    </location>
</feature>
<evidence type="ECO:0000256" key="4">
    <source>
        <dbReference type="ARBA" id="ARBA00022729"/>
    </source>
</evidence>
<comment type="subcellular location">
    <subcellularLocation>
        <location evidence="1">Secreted</location>
    </subcellularLocation>
</comment>
<dbReference type="GO" id="GO:0009986">
    <property type="term" value="C:cell surface"/>
    <property type="evidence" value="ECO:0007669"/>
    <property type="project" value="InterPro"/>
</dbReference>
<comment type="similarity">
    <text evidence="2">Belongs to the nematode transthyretin-like family.</text>
</comment>
<dbReference type="WBParaSite" id="EEL_0000249401-mRNA-1">
    <property type="protein sequence ID" value="EEL_0000249401-mRNA-1"/>
    <property type="gene ID" value="EEL_0000249401"/>
</dbReference>
<keyword evidence="3" id="KW-0964">Secreted</keyword>
<evidence type="ECO:0000313" key="6">
    <source>
        <dbReference type="Proteomes" id="UP000050640"/>
    </source>
</evidence>
<evidence type="ECO:0000256" key="3">
    <source>
        <dbReference type="ARBA" id="ARBA00022525"/>
    </source>
</evidence>
<reference evidence="7" key="1">
    <citation type="submission" date="2017-02" db="UniProtKB">
        <authorList>
            <consortium name="WormBaseParasite"/>
        </authorList>
    </citation>
    <scope>IDENTIFICATION</scope>
</reference>
<dbReference type="Proteomes" id="UP000050640">
    <property type="component" value="Unplaced"/>
</dbReference>
<dbReference type="Pfam" id="PF01060">
    <property type="entry name" value="TTR-52"/>
    <property type="match status" value="1"/>
</dbReference>
<evidence type="ECO:0000256" key="5">
    <source>
        <dbReference type="SAM" id="SignalP"/>
    </source>
</evidence>
<dbReference type="InterPro" id="IPR038479">
    <property type="entry name" value="Transthyretin-like_sf"/>
</dbReference>
<feature type="chain" id="PRO_5006447622" evidence="5">
    <location>
        <begin position="17"/>
        <end position="134"/>
    </location>
</feature>
<name>A0A0R3RLY5_9BILA</name>
<dbReference type="PANTHER" id="PTHR21700">
    <property type="entry name" value="TRANSTHYRETIN-LIKE FAMILY PROTEIN-RELATED"/>
    <property type="match status" value="1"/>
</dbReference>
<dbReference type="Gene3D" id="2.60.40.3330">
    <property type="match status" value="1"/>
</dbReference>
<evidence type="ECO:0000256" key="2">
    <source>
        <dbReference type="ARBA" id="ARBA00010112"/>
    </source>
</evidence>
<dbReference type="InterPro" id="IPR001534">
    <property type="entry name" value="Transthyretin-like"/>
</dbReference>
<keyword evidence="6" id="KW-1185">Reference proteome</keyword>
<sequence length="134" mass="15208">MFILFLLAVSFYIANGFRTQSAGVRGILMCGDLPLANTKVKLWDEDATDMDDLLQEGTTNAHGYFELSGHTSEITTINPILKIYHDCNDGIMETFEIPQEYVSNGEDVEKFFDIGTVNMQIIFPDQSRDCIHRY</sequence>
<dbReference type="GO" id="GO:0005576">
    <property type="term" value="C:extracellular region"/>
    <property type="evidence" value="ECO:0007669"/>
    <property type="project" value="UniProtKB-SubCell"/>
</dbReference>
<evidence type="ECO:0000256" key="1">
    <source>
        <dbReference type="ARBA" id="ARBA00004613"/>
    </source>
</evidence>
<keyword evidence="4 5" id="KW-0732">Signal</keyword>
<protein>
    <submittedName>
        <fullName evidence="7">Transthyretin-like family protein</fullName>
    </submittedName>
</protein>
<dbReference type="PANTHER" id="PTHR21700:SF117">
    <property type="entry name" value="TRANSTHYRETIN-LIKE PROTEIN 33"/>
    <property type="match status" value="1"/>
</dbReference>
<accession>A0A0R3RLY5</accession>
<organism evidence="6 7">
    <name type="scientific">Elaeophora elaphi</name>
    <dbReference type="NCBI Taxonomy" id="1147741"/>
    <lineage>
        <taxon>Eukaryota</taxon>
        <taxon>Metazoa</taxon>
        <taxon>Ecdysozoa</taxon>
        <taxon>Nematoda</taxon>
        <taxon>Chromadorea</taxon>
        <taxon>Rhabditida</taxon>
        <taxon>Spirurina</taxon>
        <taxon>Spiruromorpha</taxon>
        <taxon>Filarioidea</taxon>
        <taxon>Onchocercidae</taxon>
        <taxon>Elaeophora</taxon>
    </lineage>
</organism>
<evidence type="ECO:0000313" key="7">
    <source>
        <dbReference type="WBParaSite" id="EEL_0000249401-mRNA-1"/>
    </source>
</evidence>
<proteinExistence type="inferred from homology"/>